<comment type="caution">
    <text evidence="5">The sequence shown here is derived from an EMBL/GenBank/DDBJ whole genome shotgun (WGS) entry which is preliminary data.</text>
</comment>
<sequence>MILLITSKGIIPQSVSTRGHAQLLRRLIEQNLFLYDEEDFEELQLQSLSEVIEIYYQLFKKEMEISSAETKGKNGYDGSLLDESAVNMAEFAGKNNVSAFSQTLAELLTMLEWQYEKKLPEIQDSAIYNALLRVEKAAKNTSSWELYGKEDDGLLIALTSFEVNMLEQTISMYLTDALDKSTSQTLFFPLTDFYKSDTLVKWRILEKMASMKITPEQTIYKHKLTDCISRRIQVEAGKWLTKEFQKLKLSGKSSVLKDAETLTKILKDFESQMMVAIDVTTTAGAVFREAYSCGYFDCLSKAMDEKIHPVCLQIMQSMDTYQEYHKSFHVNLRDSCALSYSLYIQIKKLVDLLKSNFKNPQTFKLEECSSMFVKCFMNLLQVIKLECHNRIKRAVETEEKDSVHTEEKILSSSVIVLNCFCTVIDEWKHIEIEDEDLKTAFLIKISDSICDGAKIYAEALDNRIPKNSDDVLKDFEFTKKICTLSNSVEHVRRYLEDLPRQMLWKESLSKSSQDEQELPDEDSSGYSDQVLRILDLVHKSMDSHLRGISLAMMKMVVASIQTQCEKLLSSWIQSVNPNQTFDKFFHCFNEYLESIHDSLKEALFPQFLSQLWLSILMYIQKEFQEGLPPEHAKSLKQNISELMDYLVYIKMEESETHRPLLQQMVSILDLNSKTTVDLQLEYFSQVAESIVSPVEYLGHIAFQAGYKVIDEDLIDLYINIQKGQRIPARKCEMNELYVKLQLFPGSMFPNQIALKSTPATEDLDNPIFNQFFQFSNLPLEVLSVKGAVIQVLVLNETKSFSGEAVLLLNQVQNMSGFSSLEFLPVYLMALRKFDMSQISYQVLENRSKWDKNAKTFINSRKKLVKNQKKFLTCIPGKLSCTS</sequence>
<accession>A0AAV6VY48</accession>
<comment type="subcellular location">
    <subcellularLocation>
        <location evidence="1">Late endosome</location>
    </subcellularLocation>
</comment>
<evidence type="ECO:0000313" key="6">
    <source>
        <dbReference type="Proteomes" id="UP000827092"/>
    </source>
</evidence>
<evidence type="ECO:0000256" key="1">
    <source>
        <dbReference type="ARBA" id="ARBA00004603"/>
    </source>
</evidence>
<comment type="similarity">
    <text evidence="2">Belongs to the unc-13 family.</text>
</comment>
<dbReference type="PANTHER" id="PTHR45999:SF4">
    <property type="entry name" value="UNC-13-4A, ISOFORM B"/>
    <property type="match status" value="1"/>
</dbReference>
<dbReference type="GO" id="GO:0005770">
    <property type="term" value="C:late endosome"/>
    <property type="evidence" value="ECO:0007669"/>
    <property type="project" value="UniProtKB-SubCell"/>
</dbReference>
<dbReference type="PANTHER" id="PTHR45999">
    <property type="entry name" value="UNC-13-4A, ISOFORM B"/>
    <property type="match status" value="1"/>
</dbReference>
<proteinExistence type="inferred from homology"/>
<name>A0AAV6VY48_9ARAC</name>
<gene>
    <name evidence="5" type="ORF">JTE90_022350</name>
</gene>
<evidence type="ECO:0000313" key="5">
    <source>
        <dbReference type="EMBL" id="KAG8200747.1"/>
    </source>
</evidence>
<dbReference type="SUPFAM" id="SSF49562">
    <property type="entry name" value="C2 domain (Calcium/lipid-binding domain, CaLB)"/>
    <property type="match status" value="1"/>
</dbReference>
<dbReference type="InterPro" id="IPR000008">
    <property type="entry name" value="C2_dom"/>
</dbReference>
<evidence type="ECO:0000256" key="2">
    <source>
        <dbReference type="ARBA" id="ARBA00005823"/>
    </source>
</evidence>
<reference evidence="5 6" key="1">
    <citation type="journal article" date="2022" name="Nat. Ecol. Evol.">
        <title>A masculinizing supergene underlies an exaggerated male reproductive morph in a spider.</title>
        <authorList>
            <person name="Hendrickx F."/>
            <person name="De Corte Z."/>
            <person name="Sonet G."/>
            <person name="Van Belleghem S.M."/>
            <person name="Kostlbacher S."/>
            <person name="Vangestel C."/>
        </authorList>
    </citation>
    <scope>NUCLEOTIDE SEQUENCE [LARGE SCALE GENOMIC DNA]</scope>
    <source>
        <strain evidence="5">W744_W776</strain>
    </source>
</reference>
<dbReference type="Gene3D" id="2.60.40.150">
    <property type="entry name" value="C2 domain"/>
    <property type="match status" value="1"/>
</dbReference>
<dbReference type="EMBL" id="JAFNEN010000014">
    <property type="protein sequence ID" value="KAG8200747.1"/>
    <property type="molecule type" value="Genomic_DNA"/>
</dbReference>
<dbReference type="SMART" id="SM00239">
    <property type="entry name" value="C2"/>
    <property type="match status" value="1"/>
</dbReference>
<dbReference type="InterPro" id="IPR035892">
    <property type="entry name" value="C2_domain_sf"/>
</dbReference>
<evidence type="ECO:0000259" key="4">
    <source>
        <dbReference type="PROSITE" id="PS51258"/>
    </source>
</evidence>
<dbReference type="InterPro" id="IPR014770">
    <property type="entry name" value="Munc13_1"/>
</dbReference>
<dbReference type="Gene3D" id="1.10.357.50">
    <property type="match status" value="1"/>
</dbReference>
<dbReference type="AlphaFoldDB" id="A0AAV6VY48"/>
<protein>
    <recommendedName>
        <fullName evidence="4">MHD1 domain-containing protein</fullName>
    </recommendedName>
</protein>
<dbReference type="PROSITE" id="PS51258">
    <property type="entry name" value="MHD1"/>
    <property type="match status" value="1"/>
</dbReference>
<feature type="domain" description="MHD1" evidence="4">
    <location>
        <begin position="340"/>
        <end position="460"/>
    </location>
</feature>
<dbReference type="GO" id="GO:0006887">
    <property type="term" value="P:exocytosis"/>
    <property type="evidence" value="ECO:0007669"/>
    <property type="project" value="UniProtKB-KW"/>
</dbReference>
<organism evidence="5 6">
    <name type="scientific">Oedothorax gibbosus</name>
    <dbReference type="NCBI Taxonomy" id="931172"/>
    <lineage>
        <taxon>Eukaryota</taxon>
        <taxon>Metazoa</taxon>
        <taxon>Ecdysozoa</taxon>
        <taxon>Arthropoda</taxon>
        <taxon>Chelicerata</taxon>
        <taxon>Arachnida</taxon>
        <taxon>Araneae</taxon>
        <taxon>Araneomorphae</taxon>
        <taxon>Entelegynae</taxon>
        <taxon>Araneoidea</taxon>
        <taxon>Linyphiidae</taxon>
        <taxon>Erigoninae</taxon>
        <taxon>Oedothorax</taxon>
    </lineage>
</organism>
<evidence type="ECO:0000256" key="3">
    <source>
        <dbReference type="ARBA" id="ARBA00022483"/>
    </source>
</evidence>
<dbReference type="Proteomes" id="UP000827092">
    <property type="component" value="Unassembled WGS sequence"/>
</dbReference>
<dbReference type="InterPro" id="IPR052095">
    <property type="entry name" value="UNC-13_domain"/>
</dbReference>
<dbReference type="GO" id="GO:0099503">
    <property type="term" value="C:secretory vesicle"/>
    <property type="evidence" value="ECO:0007669"/>
    <property type="project" value="TreeGrafter"/>
</dbReference>
<keyword evidence="3" id="KW-0268">Exocytosis</keyword>
<keyword evidence="6" id="KW-1185">Reference proteome</keyword>